<keyword evidence="3" id="KW-1185">Reference proteome</keyword>
<organism evidence="2 3">
    <name type="scientific">Microbacterium capsulatum</name>
    <dbReference type="NCBI Taxonomy" id="3041921"/>
    <lineage>
        <taxon>Bacteria</taxon>
        <taxon>Bacillati</taxon>
        <taxon>Actinomycetota</taxon>
        <taxon>Actinomycetes</taxon>
        <taxon>Micrococcales</taxon>
        <taxon>Microbacteriaceae</taxon>
        <taxon>Microbacterium</taxon>
    </lineage>
</organism>
<reference evidence="2 3" key="1">
    <citation type="submission" date="2023-08" db="EMBL/GenBank/DDBJ databases">
        <title>Microbacterium sp. nov., isolated from a waste landfill.</title>
        <authorList>
            <person name="Wen W."/>
        </authorList>
    </citation>
    <scope>NUCLEOTIDE SEQUENCE [LARGE SCALE GENOMIC DNA]</scope>
    <source>
        <strain evidence="2 3">ASV81</strain>
    </source>
</reference>
<feature type="transmembrane region" description="Helical" evidence="1">
    <location>
        <begin position="171"/>
        <end position="189"/>
    </location>
</feature>
<proteinExistence type="predicted"/>
<dbReference type="Proteomes" id="UP001230289">
    <property type="component" value="Unassembled WGS sequence"/>
</dbReference>
<dbReference type="RefSeq" id="WP_308490584.1">
    <property type="nucleotide sequence ID" value="NZ_JAVFCB010000013.1"/>
</dbReference>
<comment type="caution">
    <text evidence="2">The sequence shown here is derived from an EMBL/GenBank/DDBJ whole genome shotgun (WGS) entry which is preliminary data.</text>
</comment>
<evidence type="ECO:0000313" key="3">
    <source>
        <dbReference type="Proteomes" id="UP001230289"/>
    </source>
</evidence>
<evidence type="ECO:0000313" key="2">
    <source>
        <dbReference type="EMBL" id="MDQ4215631.1"/>
    </source>
</evidence>
<keyword evidence="1" id="KW-0812">Transmembrane</keyword>
<dbReference type="EMBL" id="JAVFCB010000013">
    <property type="protein sequence ID" value="MDQ4215631.1"/>
    <property type="molecule type" value="Genomic_DNA"/>
</dbReference>
<gene>
    <name evidence="2" type="ORF">RBR11_17080</name>
</gene>
<feature type="transmembrane region" description="Helical" evidence="1">
    <location>
        <begin position="130"/>
        <end position="151"/>
    </location>
</feature>
<feature type="transmembrane region" description="Helical" evidence="1">
    <location>
        <begin position="44"/>
        <end position="61"/>
    </location>
</feature>
<evidence type="ECO:0000256" key="1">
    <source>
        <dbReference type="SAM" id="Phobius"/>
    </source>
</evidence>
<keyword evidence="1" id="KW-0472">Membrane</keyword>
<protein>
    <submittedName>
        <fullName evidence="2">Uncharacterized protein</fullName>
    </submittedName>
</protein>
<feature type="transmembrane region" description="Helical" evidence="1">
    <location>
        <begin position="21"/>
        <end position="38"/>
    </location>
</feature>
<accession>A0ABU0XKK9</accession>
<name>A0ABU0XKK9_9MICO</name>
<keyword evidence="1" id="KW-1133">Transmembrane helix</keyword>
<feature type="transmembrane region" description="Helical" evidence="1">
    <location>
        <begin position="68"/>
        <end position="87"/>
    </location>
</feature>
<sequence>MNAQMNPGAAAERSPVLPWPVACWTAVLLLIGIVQIVRAQWFDTAVFFGAAALVVAIRWLPPRAARRVPLRAVAAGAVAAGVVVSLLPRHSGGMDSAVVAIGVAAVALAWPGTSAGPRPWTAGLRRLGAVWAALVIAGCVWELVQFIVSVIHPADPSYALSNLLDPLLDGAPGRIGFVAVWLAGGMFLLRGGGRR</sequence>
<feature type="transmembrane region" description="Helical" evidence="1">
    <location>
        <begin position="93"/>
        <end position="110"/>
    </location>
</feature>